<dbReference type="Gene3D" id="3.40.50.1000">
    <property type="entry name" value="HAD superfamily/HAD-like"/>
    <property type="match status" value="1"/>
</dbReference>
<dbReference type="NCBIfam" id="TIGR03351">
    <property type="entry name" value="PhnX-like"/>
    <property type="match status" value="1"/>
</dbReference>
<dbReference type="SFLD" id="SFLDG01129">
    <property type="entry name" value="C1.5:_HAD__Beta-PGM__Phosphata"/>
    <property type="match status" value="1"/>
</dbReference>
<dbReference type="NCBIfam" id="TIGR01549">
    <property type="entry name" value="HAD-SF-IA-v1"/>
    <property type="match status" value="1"/>
</dbReference>
<reference evidence="1 2" key="1">
    <citation type="submission" date="2018-06" db="EMBL/GenBank/DDBJ databases">
        <title>Genomic Encyclopedia of Archaeal and Bacterial Type Strains, Phase II (KMG-II): from individual species to whole genera.</title>
        <authorList>
            <person name="Goeker M."/>
        </authorList>
    </citation>
    <scope>NUCLEOTIDE SEQUENCE [LARGE SCALE GENOMIC DNA]</scope>
    <source>
        <strain evidence="1 2">DSM 23857</strain>
    </source>
</reference>
<dbReference type="InterPro" id="IPR023214">
    <property type="entry name" value="HAD_sf"/>
</dbReference>
<dbReference type="Gene3D" id="1.10.150.240">
    <property type="entry name" value="Putative phosphatase, domain 2"/>
    <property type="match status" value="1"/>
</dbReference>
<evidence type="ECO:0000313" key="2">
    <source>
        <dbReference type="Proteomes" id="UP000249547"/>
    </source>
</evidence>
<organism evidence="1 2">
    <name type="scientific">Chitinophaga skermanii</name>
    <dbReference type="NCBI Taxonomy" id="331697"/>
    <lineage>
        <taxon>Bacteria</taxon>
        <taxon>Pseudomonadati</taxon>
        <taxon>Bacteroidota</taxon>
        <taxon>Chitinophagia</taxon>
        <taxon>Chitinophagales</taxon>
        <taxon>Chitinophagaceae</taxon>
        <taxon>Chitinophaga</taxon>
    </lineage>
</organism>
<dbReference type="GO" id="GO:0005829">
    <property type="term" value="C:cytosol"/>
    <property type="evidence" value="ECO:0007669"/>
    <property type="project" value="TreeGrafter"/>
</dbReference>
<evidence type="ECO:0000313" key="1">
    <source>
        <dbReference type="EMBL" id="RAJ08873.1"/>
    </source>
</evidence>
<comment type="caution">
    <text evidence="1">The sequence shown here is derived from an EMBL/GenBank/DDBJ whole genome shotgun (WGS) entry which is preliminary data.</text>
</comment>
<dbReference type="PRINTS" id="PR00413">
    <property type="entry name" value="HADHALOGNASE"/>
</dbReference>
<dbReference type="RefSeq" id="WP_245952583.1">
    <property type="nucleotide sequence ID" value="NZ_QLLL01000002.1"/>
</dbReference>
<sequence>MIKMVVFDMAGTTLNEDNVVYKTVQSSINQAGFNVSLDAVLAAGAGKEKLQAIKSVLADMDVHDDNIAQNIFSHFNESLHQAYQTLHVTEQNNASHVFNVLKEKGITVVLNTGYSRAIATMLLAKLGWVQGTHYDLLITASDVAQNRPHPDMIFSAMQQAGIENGAAVIKVGDSTIDVEEGRNAGCDISIGITTGAHTKEQLANAQPSYIIDDLSEILTIIQSHPYQVA</sequence>
<dbReference type="PANTHER" id="PTHR43434">
    <property type="entry name" value="PHOSPHOGLYCOLATE PHOSPHATASE"/>
    <property type="match status" value="1"/>
</dbReference>
<dbReference type="InterPro" id="IPR023198">
    <property type="entry name" value="PGP-like_dom2"/>
</dbReference>
<dbReference type="PANTHER" id="PTHR43434:SF19">
    <property type="entry name" value="PHOSPHONOACETALDEHYDE HYDROLASE"/>
    <property type="match status" value="1"/>
</dbReference>
<dbReference type="InterPro" id="IPR006439">
    <property type="entry name" value="HAD-SF_hydro_IA"/>
</dbReference>
<keyword evidence="1" id="KW-0378">Hydrolase</keyword>
<dbReference type="Pfam" id="PF13419">
    <property type="entry name" value="HAD_2"/>
    <property type="match status" value="1"/>
</dbReference>
<dbReference type="AlphaFoldDB" id="A0A327QZK1"/>
<keyword evidence="2" id="KW-1185">Reference proteome</keyword>
<dbReference type="InterPro" id="IPR022468">
    <property type="entry name" value="PhnX-like"/>
</dbReference>
<dbReference type="InterPro" id="IPR036412">
    <property type="entry name" value="HAD-like_sf"/>
</dbReference>
<gene>
    <name evidence="1" type="ORF">LX64_01527</name>
</gene>
<name>A0A327QZK1_9BACT</name>
<dbReference type="InterPro" id="IPR050155">
    <property type="entry name" value="HAD-like_hydrolase_sf"/>
</dbReference>
<dbReference type="EMBL" id="QLLL01000002">
    <property type="protein sequence ID" value="RAJ08873.1"/>
    <property type="molecule type" value="Genomic_DNA"/>
</dbReference>
<dbReference type="GO" id="GO:0008967">
    <property type="term" value="F:phosphoglycolate phosphatase activity"/>
    <property type="evidence" value="ECO:0007669"/>
    <property type="project" value="TreeGrafter"/>
</dbReference>
<dbReference type="SUPFAM" id="SSF56784">
    <property type="entry name" value="HAD-like"/>
    <property type="match status" value="1"/>
</dbReference>
<proteinExistence type="predicted"/>
<dbReference type="InterPro" id="IPR041492">
    <property type="entry name" value="HAD_2"/>
</dbReference>
<dbReference type="SFLD" id="SFLDS00003">
    <property type="entry name" value="Haloacid_Dehalogenase"/>
    <property type="match status" value="1"/>
</dbReference>
<dbReference type="GO" id="GO:0006281">
    <property type="term" value="P:DNA repair"/>
    <property type="evidence" value="ECO:0007669"/>
    <property type="project" value="TreeGrafter"/>
</dbReference>
<dbReference type="Proteomes" id="UP000249547">
    <property type="component" value="Unassembled WGS sequence"/>
</dbReference>
<protein>
    <submittedName>
        <fullName evidence="1">Phosphonatase-like hydrolase</fullName>
    </submittedName>
</protein>
<accession>A0A327QZK1</accession>